<dbReference type="Proteomes" id="UP000237839">
    <property type="component" value="Unassembled WGS sequence"/>
</dbReference>
<proteinExistence type="predicted"/>
<feature type="compositionally biased region" description="Polar residues" evidence="1">
    <location>
        <begin position="1"/>
        <end position="13"/>
    </location>
</feature>
<feature type="transmembrane region" description="Helical" evidence="2">
    <location>
        <begin position="343"/>
        <end position="363"/>
    </location>
</feature>
<keyword evidence="4" id="KW-1185">Reference proteome</keyword>
<name>A0A2S9GT55_9BURK</name>
<feature type="transmembrane region" description="Helical" evidence="2">
    <location>
        <begin position="125"/>
        <end position="146"/>
    </location>
</feature>
<protein>
    <submittedName>
        <fullName evidence="3">Uncharacterized protein</fullName>
    </submittedName>
</protein>
<feature type="transmembrane region" description="Helical" evidence="2">
    <location>
        <begin position="314"/>
        <end position="331"/>
    </location>
</feature>
<dbReference type="AlphaFoldDB" id="A0A2S9GT55"/>
<reference evidence="3 4" key="1">
    <citation type="submission" date="2018-02" db="EMBL/GenBank/DDBJ databases">
        <title>Solimicrobium silvestre gen. nov., sp. nov., isolated from alpine forest soil.</title>
        <authorList>
            <person name="Margesin R."/>
            <person name="Albuquerque L."/>
            <person name="Zhang D.-C."/>
            <person name="Froufe H.J.C."/>
            <person name="Severino R."/>
            <person name="Roxo I."/>
            <person name="Egas C."/>
            <person name="Da Costa M.S."/>
        </authorList>
    </citation>
    <scope>NUCLEOTIDE SEQUENCE [LARGE SCALE GENOMIC DNA]</scope>
    <source>
        <strain evidence="3 4">S20-91</strain>
    </source>
</reference>
<evidence type="ECO:0000256" key="2">
    <source>
        <dbReference type="SAM" id="Phobius"/>
    </source>
</evidence>
<accession>A0A2S9GT55</accession>
<keyword evidence="2" id="KW-1133">Transmembrane helix</keyword>
<evidence type="ECO:0000256" key="1">
    <source>
        <dbReference type="SAM" id="MobiDB-lite"/>
    </source>
</evidence>
<organism evidence="3 4">
    <name type="scientific">Solimicrobium silvestre</name>
    <dbReference type="NCBI Taxonomy" id="2099400"/>
    <lineage>
        <taxon>Bacteria</taxon>
        <taxon>Pseudomonadati</taxon>
        <taxon>Pseudomonadota</taxon>
        <taxon>Betaproteobacteria</taxon>
        <taxon>Burkholderiales</taxon>
        <taxon>Oxalobacteraceae</taxon>
        <taxon>Solimicrobium</taxon>
    </lineage>
</organism>
<keyword evidence="2" id="KW-0812">Transmembrane</keyword>
<evidence type="ECO:0000313" key="4">
    <source>
        <dbReference type="Proteomes" id="UP000237839"/>
    </source>
</evidence>
<sequence length="367" mass="40181">MEIDSPTNVTKPSEANEVGLPSDAEKVALGQSGPLIRFAAENVTDLDKALVVAIAKARQAQIEKTWSPTTSEEFWSAFNALCSLIKPVTVDGLSAEHRNIPLRFRIRFWRAPINESLGERSSRRYTVGLLALLGIIVGFQLITWIYTNLSDDLDKKAKTLQVSSVDLRAKCDLLAPKMLGKDGKQHEWTDGETASYNNIIHDIDALNLESTRLYASGEFLTEILPRFKNSSGSLQSGDLSDWINRCDTAQQNVIITSTLASLASDRARLFSGILLQFLLPVFLGSIGALAYVLRFTSEQIKSTTFTTTSPVRNLVRIALGALMGVVIGLFTDLSTKANLQPLALAFLAGYGVEPVFSLFDGLIARLK</sequence>
<feature type="region of interest" description="Disordered" evidence="1">
    <location>
        <begin position="1"/>
        <end position="23"/>
    </location>
</feature>
<dbReference type="RefSeq" id="WP_105534105.1">
    <property type="nucleotide sequence ID" value="NZ_PUGF01000033.1"/>
</dbReference>
<gene>
    <name evidence="3" type="ORF">S2091_4374</name>
</gene>
<dbReference type="EMBL" id="PUGF01000033">
    <property type="protein sequence ID" value="PRC90881.1"/>
    <property type="molecule type" value="Genomic_DNA"/>
</dbReference>
<comment type="caution">
    <text evidence="3">The sequence shown here is derived from an EMBL/GenBank/DDBJ whole genome shotgun (WGS) entry which is preliminary data.</text>
</comment>
<feature type="transmembrane region" description="Helical" evidence="2">
    <location>
        <begin position="269"/>
        <end position="293"/>
    </location>
</feature>
<keyword evidence="2" id="KW-0472">Membrane</keyword>
<dbReference type="OrthoDB" id="8736674at2"/>
<evidence type="ECO:0000313" key="3">
    <source>
        <dbReference type="EMBL" id="PRC90881.1"/>
    </source>
</evidence>